<evidence type="ECO:0000313" key="2">
    <source>
        <dbReference type="EMBL" id="WZN40892.1"/>
    </source>
</evidence>
<sequence length="209" mass="23763">MQGQRTFDVVRVLVNVVYYVVALLALLVVILKTMAVVIGTQELTDTSHQLTVNFDVKAFPKKDTLPPKLIYGSLKNAALEKKEDMYTLRTTSRSPLGIYSYVITLLGAIAVVTGMGWLRKIFQDSSLKEPFREINAVRIRNIGLLLIAADVVRLIGYYIFNRMTNPYFTPYFQQLMEVGNSFWMGLLLLALAVVYRRGVEIYKENQLTI</sequence>
<keyword evidence="1" id="KW-1133">Transmembrane helix</keyword>
<feature type="transmembrane region" description="Helical" evidence="1">
    <location>
        <begin position="12"/>
        <end position="38"/>
    </location>
</feature>
<dbReference type="RefSeq" id="WP_341835756.1">
    <property type="nucleotide sequence ID" value="NZ_CP149822.1"/>
</dbReference>
<name>A0ABZ2YM96_9BACT</name>
<protein>
    <submittedName>
        <fullName evidence="2">DUF2975 domain-containing protein</fullName>
    </submittedName>
</protein>
<proteinExistence type="predicted"/>
<gene>
    <name evidence="2" type="ORF">WJU16_23290</name>
</gene>
<feature type="transmembrane region" description="Helical" evidence="1">
    <location>
        <begin position="139"/>
        <end position="160"/>
    </location>
</feature>
<keyword evidence="3" id="KW-1185">Reference proteome</keyword>
<dbReference type="EMBL" id="CP149822">
    <property type="protein sequence ID" value="WZN40892.1"/>
    <property type="molecule type" value="Genomic_DNA"/>
</dbReference>
<reference evidence="3" key="1">
    <citation type="submission" date="2024-03" db="EMBL/GenBank/DDBJ databases">
        <title>Chitinophaga horti sp. nov., isolated from garden soil.</title>
        <authorList>
            <person name="Lee D.S."/>
            <person name="Han D.M."/>
            <person name="Baek J.H."/>
            <person name="Choi D.G."/>
            <person name="Jeon J.H."/>
            <person name="Jeon C.O."/>
        </authorList>
    </citation>
    <scope>NUCLEOTIDE SEQUENCE [LARGE SCALE GENOMIC DNA]</scope>
    <source>
        <strain evidence="3">GPA1</strain>
    </source>
</reference>
<dbReference type="Proteomes" id="UP001485459">
    <property type="component" value="Chromosome"/>
</dbReference>
<accession>A0ABZ2YM96</accession>
<feature type="transmembrane region" description="Helical" evidence="1">
    <location>
        <begin position="98"/>
        <end position="118"/>
    </location>
</feature>
<evidence type="ECO:0000256" key="1">
    <source>
        <dbReference type="SAM" id="Phobius"/>
    </source>
</evidence>
<keyword evidence="1" id="KW-0812">Transmembrane</keyword>
<feature type="transmembrane region" description="Helical" evidence="1">
    <location>
        <begin position="180"/>
        <end position="199"/>
    </location>
</feature>
<organism evidence="2 3">
    <name type="scientific">Chitinophaga pollutisoli</name>
    <dbReference type="NCBI Taxonomy" id="3133966"/>
    <lineage>
        <taxon>Bacteria</taxon>
        <taxon>Pseudomonadati</taxon>
        <taxon>Bacteroidota</taxon>
        <taxon>Chitinophagia</taxon>
        <taxon>Chitinophagales</taxon>
        <taxon>Chitinophagaceae</taxon>
        <taxon>Chitinophaga</taxon>
    </lineage>
</organism>
<dbReference type="InterPro" id="IPR021354">
    <property type="entry name" value="DUF2975"/>
</dbReference>
<evidence type="ECO:0000313" key="3">
    <source>
        <dbReference type="Proteomes" id="UP001485459"/>
    </source>
</evidence>
<keyword evidence="1" id="KW-0472">Membrane</keyword>
<dbReference type="Pfam" id="PF11188">
    <property type="entry name" value="DUF2975"/>
    <property type="match status" value="1"/>
</dbReference>